<dbReference type="AlphaFoldDB" id="A0AAJ8M0V0"/>
<gene>
    <name evidence="1" type="ORF">L203_102161</name>
</gene>
<organism evidence="1 2">
    <name type="scientific">Cryptococcus depauperatus CBS 7841</name>
    <dbReference type="NCBI Taxonomy" id="1295531"/>
    <lineage>
        <taxon>Eukaryota</taxon>
        <taxon>Fungi</taxon>
        <taxon>Dikarya</taxon>
        <taxon>Basidiomycota</taxon>
        <taxon>Agaricomycotina</taxon>
        <taxon>Tremellomycetes</taxon>
        <taxon>Tremellales</taxon>
        <taxon>Cryptococcaceae</taxon>
        <taxon>Cryptococcus</taxon>
    </lineage>
</organism>
<proteinExistence type="predicted"/>
<evidence type="ECO:0000313" key="1">
    <source>
        <dbReference type="EMBL" id="WVN86986.1"/>
    </source>
</evidence>
<name>A0AAJ8M0V0_9TREE</name>
<reference evidence="1" key="2">
    <citation type="journal article" date="2022" name="Elife">
        <title>Obligate sexual reproduction of a homothallic fungus closely related to the Cryptococcus pathogenic species complex.</title>
        <authorList>
            <person name="Passer A.R."/>
            <person name="Clancey S.A."/>
            <person name="Shea T."/>
            <person name="David-Palma M."/>
            <person name="Averette A.F."/>
            <person name="Boekhout T."/>
            <person name="Porcel B.M."/>
            <person name="Nowrousian M."/>
            <person name="Cuomo C.A."/>
            <person name="Sun S."/>
            <person name="Heitman J."/>
            <person name="Coelho M.A."/>
        </authorList>
    </citation>
    <scope>NUCLEOTIDE SEQUENCE</scope>
    <source>
        <strain evidence="1">CBS 7841</strain>
    </source>
</reference>
<keyword evidence="2" id="KW-1185">Reference proteome</keyword>
<protein>
    <submittedName>
        <fullName evidence="1">Uncharacterized protein</fullName>
    </submittedName>
</protein>
<dbReference type="KEGG" id="cdep:91086373"/>
<sequence length="133" mass="14812">MALPRAISLHRQLPLKHVNGAGSQNLTPQLFQQSARTYHSTQRPILTGITTALVKFLHPCHFYSIGCRFNDGYKTASAYLKERGCPTLRTPSGIRSKVNGKALPFKSLHCDSSFLVDTPSFGLGQGQRLERWD</sequence>
<accession>A0AAJ8M0V0</accession>
<dbReference type="EMBL" id="CP143785">
    <property type="protein sequence ID" value="WVN86986.1"/>
    <property type="molecule type" value="Genomic_DNA"/>
</dbReference>
<reference evidence="1" key="1">
    <citation type="submission" date="2016-06" db="EMBL/GenBank/DDBJ databases">
        <authorList>
            <person name="Cuomo C."/>
            <person name="Litvintseva A."/>
            <person name="Heitman J."/>
            <person name="Chen Y."/>
            <person name="Sun S."/>
            <person name="Springer D."/>
            <person name="Dromer F."/>
            <person name="Young S."/>
            <person name="Zeng Q."/>
            <person name="Chapman S."/>
            <person name="Gujja S."/>
            <person name="Saif S."/>
            <person name="Birren B."/>
        </authorList>
    </citation>
    <scope>NUCLEOTIDE SEQUENCE</scope>
    <source>
        <strain evidence="1">CBS 7841</strain>
    </source>
</reference>
<dbReference type="Proteomes" id="UP000094043">
    <property type="component" value="Chromosome 2"/>
</dbReference>
<evidence type="ECO:0000313" key="2">
    <source>
        <dbReference type="Proteomes" id="UP000094043"/>
    </source>
</evidence>
<dbReference type="GeneID" id="91086373"/>
<reference evidence="1" key="3">
    <citation type="submission" date="2024-01" db="EMBL/GenBank/DDBJ databases">
        <authorList>
            <person name="Coelho M.A."/>
            <person name="David-Palma M."/>
            <person name="Shea T."/>
            <person name="Sun S."/>
            <person name="Cuomo C.A."/>
            <person name="Heitman J."/>
        </authorList>
    </citation>
    <scope>NUCLEOTIDE SEQUENCE</scope>
    <source>
        <strain evidence="1">CBS 7841</strain>
    </source>
</reference>
<dbReference type="RefSeq" id="XP_066067686.1">
    <property type="nucleotide sequence ID" value="XM_066211589.1"/>
</dbReference>